<evidence type="ECO:0000256" key="1">
    <source>
        <dbReference type="SAM" id="Phobius"/>
    </source>
</evidence>
<sequence>MKEIKRINTISLALVSGMIHSIIVAIFGLIMLIIPAVASMISLAAVHSEMAGLFAYMVGYGLVMGIFIWVIAVIISFAVGFVFGGLFGIIYNFVASKIGGVKVELKDVQA</sequence>
<dbReference type="eggNOG" id="arCOG11303">
    <property type="taxonomic scope" value="Archaea"/>
</dbReference>
<keyword evidence="1" id="KW-0472">Membrane</keyword>
<dbReference type="AlphaFoldDB" id="C9RHH9"/>
<dbReference type="EMBL" id="CP001787">
    <property type="protein sequence ID" value="ACX73031.1"/>
    <property type="molecule type" value="Genomic_DNA"/>
</dbReference>
<keyword evidence="1" id="KW-1133">Transmembrane helix</keyword>
<accession>C9RHH9</accession>
<evidence type="ECO:0000313" key="3">
    <source>
        <dbReference type="Proteomes" id="UP000002063"/>
    </source>
</evidence>
<reference evidence="2" key="1">
    <citation type="submission" date="2009-10" db="EMBL/GenBank/DDBJ databases">
        <title>Complete sequence of chromosome of Methanocaldococcus vulcanius M7.</title>
        <authorList>
            <consortium name="US DOE Joint Genome Institute"/>
            <person name="Lucas S."/>
            <person name="Copeland A."/>
            <person name="Lapidus A."/>
            <person name="Glavina del Rio T."/>
            <person name="Dalin E."/>
            <person name="Tice H."/>
            <person name="Bruce D."/>
            <person name="Goodwin L."/>
            <person name="Pitluck S."/>
            <person name="Lcollab F.I."/>
            <person name="Brettin T."/>
            <person name="Detter J.C."/>
            <person name="Han C."/>
            <person name="Tapia R."/>
            <person name="Kuske C.R."/>
            <person name="Schmutz J."/>
            <person name="Larimer F."/>
            <person name="Land M."/>
            <person name="Hauser L."/>
            <person name="Kyrpides N."/>
            <person name="Ovchinikova G."/>
            <person name="Sieprawska-Lupa M."/>
            <person name="Whitman W.B."/>
            <person name="Woyke T."/>
        </authorList>
    </citation>
    <scope>NUCLEOTIDE SEQUENCE [LARGE SCALE GENOMIC DNA]</scope>
    <source>
        <strain evidence="2">M7</strain>
    </source>
</reference>
<feature type="transmembrane region" description="Helical" evidence="1">
    <location>
        <begin position="66"/>
        <end position="94"/>
    </location>
</feature>
<keyword evidence="1" id="KW-0812">Transmembrane</keyword>
<protein>
    <recommendedName>
        <fullName evidence="4">DUF3566 domain-containing protein</fullName>
    </recommendedName>
</protein>
<proteinExistence type="predicted"/>
<gene>
    <name evidence="2" type="ordered locus">Metvu_1173</name>
</gene>
<evidence type="ECO:0000313" key="2">
    <source>
        <dbReference type="EMBL" id="ACX73031.1"/>
    </source>
</evidence>
<organism evidence="2 3">
    <name type="scientific">Methanocaldococcus vulcanius (strain ATCC 700851 / DSM 12094 / M7)</name>
    <name type="common">Methanococcus vulcanius</name>
    <dbReference type="NCBI Taxonomy" id="579137"/>
    <lineage>
        <taxon>Archaea</taxon>
        <taxon>Methanobacteriati</taxon>
        <taxon>Methanobacteriota</taxon>
        <taxon>Methanomada group</taxon>
        <taxon>Methanococci</taxon>
        <taxon>Methanococcales</taxon>
        <taxon>Methanocaldococcaceae</taxon>
        <taxon>Methanocaldococcus</taxon>
    </lineage>
</organism>
<dbReference type="HOGENOM" id="CLU_2165314_0_0_2"/>
<name>C9RHH9_METVM</name>
<dbReference type="KEGG" id="mvu:Metvu_1173"/>
<dbReference type="RefSeq" id="WP_015733251.1">
    <property type="nucleotide sequence ID" value="NC_013407.1"/>
</dbReference>
<feature type="transmembrane region" description="Helical" evidence="1">
    <location>
        <begin position="21"/>
        <end position="46"/>
    </location>
</feature>
<keyword evidence="3" id="KW-1185">Reference proteome</keyword>
<evidence type="ECO:0008006" key="4">
    <source>
        <dbReference type="Google" id="ProtNLM"/>
    </source>
</evidence>
<dbReference type="GeneID" id="8513512"/>
<dbReference type="Proteomes" id="UP000002063">
    <property type="component" value="Chromosome"/>
</dbReference>